<keyword evidence="2" id="KW-1185">Reference proteome</keyword>
<keyword evidence="1" id="KW-0808">Transferase</keyword>
<proteinExistence type="predicted"/>
<evidence type="ECO:0000313" key="1">
    <source>
        <dbReference type="EMBL" id="GGE15215.1"/>
    </source>
</evidence>
<dbReference type="InterPro" id="IPR029063">
    <property type="entry name" value="SAM-dependent_MTases_sf"/>
</dbReference>
<comment type="caution">
    <text evidence="1">The sequence shown here is derived from an EMBL/GenBank/DDBJ whole genome shotgun (WGS) entry which is preliminary data.</text>
</comment>
<dbReference type="Proteomes" id="UP000599688">
    <property type="component" value="Unassembled WGS sequence"/>
</dbReference>
<dbReference type="GO" id="GO:0008168">
    <property type="term" value="F:methyltransferase activity"/>
    <property type="evidence" value="ECO:0007669"/>
    <property type="project" value="UniProtKB-KW"/>
</dbReference>
<keyword evidence="1" id="KW-0489">Methyltransferase</keyword>
<evidence type="ECO:0000313" key="2">
    <source>
        <dbReference type="Proteomes" id="UP000599688"/>
    </source>
</evidence>
<dbReference type="CDD" id="cd02440">
    <property type="entry name" value="AdoMet_MTases"/>
    <property type="match status" value="1"/>
</dbReference>
<name>A0A917E8R1_9FLAO</name>
<dbReference type="AlphaFoldDB" id="A0A917E8R1"/>
<sequence>MNNRTYYRCKNCVSVHLQKNEILNFKQEKQRYAMHNNDVEDARYQKFVSPLSKQILKDQNKDAKGLDYGCGPGPVITHILKNNGFHNIALYDPYFFPDKNKLKDKYQFIICCEVIEHFSHPAKEFIKIKNLLVPNGKFYGKTELLYKDLNIDGFKEWWYKNDPTHCFFYSKETLKYITELNGFSSLIIKDKFFVLSN</sequence>
<protein>
    <submittedName>
        <fullName evidence="1">Methyltransferase</fullName>
    </submittedName>
</protein>
<gene>
    <name evidence="1" type="ORF">GCM10010831_15690</name>
</gene>
<reference evidence="1 2" key="1">
    <citation type="journal article" date="2014" name="Int. J. Syst. Evol. Microbiol.">
        <title>Complete genome sequence of Corynebacterium casei LMG S-19264T (=DSM 44701T), isolated from a smear-ripened cheese.</title>
        <authorList>
            <consortium name="US DOE Joint Genome Institute (JGI-PGF)"/>
            <person name="Walter F."/>
            <person name="Albersmeier A."/>
            <person name="Kalinowski J."/>
            <person name="Ruckert C."/>
        </authorList>
    </citation>
    <scope>NUCLEOTIDE SEQUENCE [LARGE SCALE GENOMIC DNA]</scope>
    <source>
        <strain evidence="1 2">CGMCC 1.12925</strain>
    </source>
</reference>
<accession>A0A917E8R1</accession>
<dbReference type="EMBL" id="BMGL01000008">
    <property type="protein sequence ID" value="GGE15215.1"/>
    <property type="molecule type" value="Genomic_DNA"/>
</dbReference>
<dbReference type="Gene3D" id="3.40.50.150">
    <property type="entry name" value="Vaccinia Virus protein VP39"/>
    <property type="match status" value="2"/>
</dbReference>
<dbReference type="SUPFAM" id="SSF53335">
    <property type="entry name" value="S-adenosyl-L-methionine-dependent methyltransferases"/>
    <property type="match status" value="1"/>
</dbReference>
<organism evidence="1 2">
    <name type="scientific">Psychroflexus salis</name>
    <dbReference type="NCBI Taxonomy" id="1526574"/>
    <lineage>
        <taxon>Bacteria</taxon>
        <taxon>Pseudomonadati</taxon>
        <taxon>Bacteroidota</taxon>
        <taxon>Flavobacteriia</taxon>
        <taxon>Flavobacteriales</taxon>
        <taxon>Flavobacteriaceae</taxon>
        <taxon>Psychroflexus</taxon>
    </lineage>
</organism>
<dbReference type="Pfam" id="PF13489">
    <property type="entry name" value="Methyltransf_23"/>
    <property type="match status" value="1"/>
</dbReference>
<dbReference type="GO" id="GO:0032259">
    <property type="term" value="P:methylation"/>
    <property type="evidence" value="ECO:0007669"/>
    <property type="project" value="UniProtKB-KW"/>
</dbReference>